<dbReference type="Pfam" id="PF01638">
    <property type="entry name" value="HxlR"/>
    <property type="match status" value="1"/>
</dbReference>
<evidence type="ECO:0000259" key="4">
    <source>
        <dbReference type="PROSITE" id="PS51118"/>
    </source>
</evidence>
<proteinExistence type="predicted"/>
<dbReference type="InterPro" id="IPR036388">
    <property type="entry name" value="WH-like_DNA-bd_sf"/>
</dbReference>
<protein>
    <submittedName>
        <fullName evidence="5">HxlR family transcriptional regulator</fullName>
    </submittedName>
</protein>
<sequence length="119" mass="13493">MRDTVERAAQRCPVELAMEVVGGKWKLVILEHLGTGVHRFGELQRALPGVTARMLTRQLRELEADEVICRTVYAEVPPKVEYRLSDLGRSLAPVLDRLRQWGDDYGTRLGVPAAERARR</sequence>
<dbReference type="AlphaFoldDB" id="A0A543DAS4"/>
<accession>A0A543DAS4</accession>
<organism evidence="5 6">
    <name type="scientific">Pseudonocardia kunmingensis</name>
    <dbReference type="NCBI Taxonomy" id="630975"/>
    <lineage>
        <taxon>Bacteria</taxon>
        <taxon>Bacillati</taxon>
        <taxon>Actinomycetota</taxon>
        <taxon>Actinomycetes</taxon>
        <taxon>Pseudonocardiales</taxon>
        <taxon>Pseudonocardiaceae</taxon>
        <taxon>Pseudonocardia</taxon>
    </lineage>
</organism>
<dbReference type="RefSeq" id="WP_142060290.1">
    <property type="nucleotide sequence ID" value="NZ_VFPA01000004.1"/>
</dbReference>
<keyword evidence="1" id="KW-0805">Transcription regulation</keyword>
<dbReference type="GO" id="GO:0003677">
    <property type="term" value="F:DNA binding"/>
    <property type="evidence" value="ECO:0007669"/>
    <property type="project" value="UniProtKB-KW"/>
</dbReference>
<name>A0A543DAS4_9PSEU</name>
<dbReference type="PANTHER" id="PTHR33204">
    <property type="entry name" value="TRANSCRIPTIONAL REGULATOR, MARR FAMILY"/>
    <property type="match status" value="1"/>
</dbReference>
<reference evidence="5 6" key="1">
    <citation type="submission" date="2019-06" db="EMBL/GenBank/DDBJ databases">
        <title>Sequencing the genomes of 1000 actinobacteria strains.</title>
        <authorList>
            <person name="Klenk H.-P."/>
        </authorList>
    </citation>
    <scope>NUCLEOTIDE SEQUENCE [LARGE SCALE GENOMIC DNA]</scope>
    <source>
        <strain evidence="5 6">DSM 45301</strain>
    </source>
</reference>
<dbReference type="PROSITE" id="PS51118">
    <property type="entry name" value="HTH_HXLR"/>
    <property type="match status" value="1"/>
</dbReference>
<feature type="domain" description="HTH hxlR-type" evidence="4">
    <location>
        <begin position="12"/>
        <end position="110"/>
    </location>
</feature>
<dbReference type="OrthoDB" id="370168at2"/>
<dbReference type="Gene3D" id="1.10.10.10">
    <property type="entry name" value="Winged helix-like DNA-binding domain superfamily/Winged helix DNA-binding domain"/>
    <property type="match status" value="1"/>
</dbReference>
<evidence type="ECO:0000256" key="3">
    <source>
        <dbReference type="ARBA" id="ARBA00023163"/>
    </source>
</evidence>
<gene>
    <name evidence="5" type="ORF">FB558_6687</name>
</gene>
<dbReference type="InterPro" id="IPR036390">
    <property type="entry name" value="WH_DNA-bd_sf"/>
</dbReference>
<dbReference type="PANTHER" id="PTHR33204:SF29">
    <property type="entry name" value="TRANSCRIPTIONAL REGULATOR"/>
    <property type="match status" value="1"/>
</dbReference>
<dbReference type="SUPFAM" id="SSF46785">
    <property type="entry name" value="Winged helix' DNA-binding domain"/>
    <property type="match status" value="1"/>
</dbReference>
<dbReference type="Proteomes" id="UP000315677">
    <property type="component" value="Unassembled WGS sequence"/>
</dbReference>
<evidence type="ECO:0000256" key="1">
    <source>
        <dbReference type="ARBA" id="ARBA00023015"/>
    </source>
</evidence>
<comment type="caution">
    <text evidence="5">The sequence shown here is derived from an EMBL/GenBank/DDBJ whole genome shotgun (WGS) entry which is preliminary data.</text>
</comment>
<evidence type="ECO:0000256" key="2">
    <source>
        <dbReference type="ARBA" id="ARBA00023125"/>
    </source>
</evidence>
<dbReference type="InterPro" id="IPR002577">
    <property type="entry name" value="HTH_HxlR"/>
</dbReference>
<keyword evidence="6" id="KW-1185">Reference proteome</keyword>
<keyword evidence="2" id="KW-0238">DNA-binding</keyword>
<evidence type="ECO:0000313" key="6">
    <source>
        <dbReference type="Proteomes" id="UP000315677"/>
    </source>
</evidence>
<evidence type="ECO:0000313" key="5">
    <source>
        <dbReference type="EMBL" id="TQM06433.1"/>
    </source>
</evidence>
<dbReference type="EMBL" id="VFPA01000004">
    <property type="protein sequence ID" value="TQM06433.1"/>
    <property type="molecule type" value="Genomic_DNA"/>
</dbReference>
<keyword evidence="3" id="KW-0804">Transcription</keyword>